<dbReference type="Pfam" id="PF06854">
    <property type="entry name" value="Phage_Gp15"/>
    <property type="match status" value="1"/>
</dbReference>
<dbReference type="RefSeq" id="WP_248834882.1">
    <property type="nucleotide sequence ID" value="NZ_JAJEQE010000008.1"/>
</dbReference>
<dbReference type="Proteomes" id="UP001299235">
    <property type="component" value="Unassembled WGS sequence"/>
</dbReference>
<comment type="caution">
    <text evidence="1">The sequence shown here is derived from an EMBL/GenBank/DDBJ whole genome shotgun (WGS) entry which is preliminary data.</text>
</comment>
<proteinExistence type="predicted"/>
<sequence>MNPLYEPLPKSVEVGDVLYPVKTDFRAVLKLIGEVKQAGEPGSRLFLILRLYKKEIPPDIQGAVQAVTDFIAGIRSAEKEKEREGSGKQTFSYEKDAPYIVSDFRNYYGIDLLACKYLHWQKFQMLLEGLPDDSGTKTRIGYRSIDAGKIRDKQERQRIQKIQRAISLEDERDEEQIGDLFAAAMWGD</sequence>
<protein>
    <submittedName>
        <fullName evidence="1">Bacteriophage Gp15 family protein</fullName>
    </submittedName>
</protein>
<evidence type="ECO:0000313" key="1">
    <source>
        <dbReference type="EMBL" id="MCC2148435.1"/>
    </source>
</evidence>
<reference evidence="1 2" key="1">
    <citation type="submission" date="2021-10" db="EMBL/GenBank/DDBJ databases">
        <title>Anaerobic single-cell dispensing facilitates the cultivation of human gut bacteria.</title>
        <authorList>
            <person name="Afrizal A."/>
        </authorList>
    </citation>
    <scope>NUCLEOTIDE SEQUENCE [LARGE SCALE GENOMIC DNA]</scope>
    <source>
        <strain evidence="1 2">CLA-AA-H246</strain>
    </source>
</reference>
<dbReference type="EMBL" id="JAJEQE010000008">
    <property type="protein sequence ID" value="MCC2148435.1"/>
    <property type="molecule type" value="Genomic_DNA"/>
</dbReference>
<evidence type="ECO:0000313" key="2">
    <source>
        <dbReference type="Proteomes" id="UP001299235"/>
    </source>
</evidence>
<accession>A0ABS8ETC2</accession>
<gene>
    <name evidence="1" type="ORF">LKD42_04085</name>
</gene>
<keyword evidence="2" id="KW-1185">Reference proteome</keyword>
<name>A0ABS8ETC2_9FIRM</name>
<dbReference type="InterPro" id="IPR009660">
    <property type="entry name" value="Phage_A500_Gp15"/>
</dbReference>
<organism evidence="1 2">
    <name type="scientific">Hominisplanchenecus faecis</name>
    <dbReference type="NCBI Taxonomy" id="2885351"/>
    <lineage>
        <taxon>Bacteria</taxon>
        <taxon>Bacillati</taxon>
        <taxon>Bacillota</taxon>
        <taxon>Clostridia</taxon>
        <taxon>Lachnospirales</taxon>
        <taxon>Lachnospiraceae</taxon>
        <taxon>Hominisplanchenecus</taxon>
    </lineage>
</organism>